<protein>
    <submittedName>
        <fullName evidence="3">Helix-turn-helix domain-containing protein</fullName>
    </submittedName>
</protein>
<evidence type="ECO:0000313" key="3">
    <source>
        <dbReference type="EMBL" id="MBR0667596.1"/>
    </source>
</evidence>
<name>A0ABS5F4T4_9PROT</name>
<evidence type="ECO:0000313" key="4">
    <source>
        <dbReference type="Proteomes" id="UP001196870"/>
    </source>
</evidence>
<dbReference type="InterPro" id="IPR011051">
    <property type="entry name" value="RmlC_Cupin_sf"/>
</dbReference>
<dbReference type="InterPro" id="IPR014710">
    <property type="entry name" value="RmlC-like_jellyroll"/>
</dbReference>
<dbReference type="InterPro" id="IPR010982">
    <property type="entry name" value="Lambda_DNA-bd_dom_sf"/>
</dbReference>
<keyword evidence="4" id="KW-1185">Reference proteome</keyword>
<feature type="domain" description="HTH cro/C1-type" evidence="2">
    <location>
        <begin position="62"/>
        <end position="116"/>
    </location>
</feature>
<reference evidence="4" key="1">
    <citation type="journal article" date="2021" name="Syst. Appl. Microbiol.">
        <title>Roseomonas hellenica sp. nov., isolated from roots of wild-growing Alkanna tinctoria.</title>
        <authorList>
            <person name="Rat A."/>
            <person name="Naranjo H.D."/>
            <person name="Lebbe L."/>
            <person name="Cnockaert M."/>
            <person name="Krigas N."/>
            <person name="Grigoriadou K."/>
            <person name="Maloupa E."/>
            <person name="Willems A."/>
        </authorList>
    </citation>
    <scope>NUCLEOTIDE SEQUENCE [LARGE SCALE GENOMIC DNA]</scope>
    <source>
        <strain evidence="4">LMG 31523</strain>
    </source>
</reference>
<dbReference type="SUPFAM" id="SSF51182">
    <property type="entry name" value="RmlC-like cupins"/>
    <property type="match status" value="1"/>
</dbReference>
<keyword evidence="1" id="KW-0238">DNA-binding</keyword>
<comment type="caution">
    <text evidence="3">The sequence shown here is derived from an EMBL/GenBank/DDBJ whole genome shotgun (WGS) entry which is preliminary data.</text>
</comment>
<dbReference type="PROSITE" id="PS50943">
    <property type="entry name" value="HTH_CROC1"/>
    <property type="match status" value="1"/>
</dbReference>
<dbReference type="Pfam" id="PF07883">
    <property type="entry name" value="Cupin_2"/>
    <property type="match status" value="1"/>
</dbReference>
<dbReference type="CDD" id="cd02209">
    <property type="entry name" value="cupin_XRE_C"/>
    <property type="match status" value="1"/>
</dbReference>
<dbReference type="Gene3D" id="2.60.120.10">
    <property type="entry name" value="Jelly Rolls"/>
    <property type="match status" value="1"/>
</dbReference>
<sequence>MGSTGPGGAPIEEAFIILHAPPTVKRSYVIRSSEIMRHPEEGSLETAMTAPGRLSNLIGARVRSLRMARGMSVNALAAAAGVSAGIVSQIERDRANPSLNTIEKICAALGVATDAILATEPTANDPAFVARAGSHQRILVGTAPILKEMLSPPGNRSLRMMHIALPPRSENLDVVTGVGQKAGWVMEGEIRIVVDGQPARLLPGDSFQFSSMLAHSLHNDGDAPAKVFWIIVEGIVDGAF</sequence>
<dbReference type="Proteomes" id="UP001196870">
    <property type="component" value="Unassembled WGS sequence"/>
</dbReference>
<dbReference type="InterPro" id="IPR050807">
    <property type="entry name" value="TransReg_Diox_bact_type"/>
</dbReference>
<dbReference type="RefSeq" id="WP_211855374.1">
    <property type="nucleotide sequence ID" value="NZ_JAAGBB010000037.1"/>
</dbReference>
<dbReference type="SMART" id="SM00530">
    <property type="entry name" value="HTH_XRE"/>
    <property type="match status" value="1"/>
</dbReference>
<gene>
    <name evidence="3" type="ORF">GXW71_24785</name>
</gene>
<dbReference type="InterPro" id="IPR013096">
    <property type="entry name" value="Cupin_2"/>
</dbReference>
<accession>A0ABS5F4T4</accession>
<dbReference type="Pfam" id="PF01381">
    <property type="entry name" value="HTH_3"/>
    <property type="match status" value="1"/>
</dbReference>
<dbReference type="CDD" id="cd00093">
    <property type="entry name" value="HTH_XRE"/>
    <property type="match status" value="1"/>
</dbReference>
<evidence type="ECO:0000256" key="1">
    <source>
        <dbReference type="ARBA" id="ARBA00023125"/>
    </source>
</evidence>
<dbReference type="EMBL" id="JAAGBB010000037">
    <property type="protein sequence ID" value="MBR0667596.1"/>
    <property type="molecule type" value="Genomic_DNA"/>
</dbReference>
<dbReference type="Gene3D" id="1.10.260.40">
    <property type="entry name" value="lambda repressor-like DNA-binding domains"/>
    <property type="match status" value="1"/>
</dbReference>
<dbReference type="SUPFAM" id="SSF47413">
    <property type="entry name" value="lambda repressor-like DNA-binding domains"/>
    <property type="match status" value="1"/>
</dbReference>
<organism evidence="3 4">
    <name type="scientific">Plastoroseomonas hellenica</name>
    <dbReference type="NCBI Taxonomy" id="2687306"/>
    <lineage>
        <taxon>Bacteria</taxon>
        <taxon>Pseudomonadati</taxon>
        <taxon>Pseudomonadota</taxon>
        <taxon>Alphaproteobacteria</taxon>
        <taxon>Acetobacterales</taxon>
        <taxon>Acetobacteraceae</taxon>
        <taxon>Plastoroseomonas</taxon>
    </lineage>
</organism>
<dbReference type="PANTHER" id="PTHR46797">
    <property type="entry name" value="HTH-TYPE TRANSCRIPTIONAL REGULATOR"/>
    <property type="match status" value="1"/>
</dbReference>
<proteinExistence type="predicted"/>
<dbReference type="PANTHER" id="PTHR46797:SF2">
    <property type="entry name" value="TRANSCRIPTIONAL REGULATOR"/>
    <property type="match status" value="1"/>
</dbReference>
<evidence type="ECO:0000259" key="2">
    <source>
        <dbReference type="PROSITE" id="PS50943"/>
    </source>
</evidence>
<dbReference type="InterPro" id="IPR001387">
    <property type="entry name" value="Cro/C1-type_HTH"/>
</dbReference>